<sequence>MINFIDDVMRESAQSLGRSLDSYWPTKVSGTCDIPERNVSLHCAIALANRGLGVFQELAFPHTEKSQRLDVLAIAPGHSFALYLEFKAYTGASMDASTDDLDRVKQFSLNRVFDPKIFGLEFVENLNSLDHEVGIVAGALWRPSGGQVELAGPAQKRFAAKVETLGGVVCREPHLIRRYTPERNPTWDGAYYLYWAVVGDWQRKMDVRGILV</sequence>
<proteinExistence type="predicted"/>
<keyword evidence="2" id="KW-1185">Reference proteome</keyword>
<name>A0A8J7M3Q5_9BACT</name>
<gene>
    <name evidence="1" type="ORF">JFN93_25200</name>
</gene>
<dbReference type="RefSeq" id="WP_199387158.1">
    <property type="nucleotide sequence ID" value="NZ_JAEMHM010000039.1"/>
</dbReference>
<comment type="caution">
    <text evidence="1">The sequence shown here is derived from an EMBL/GenBank/DDBJ whole genome shotgun (WGS) entry which is preliminary data.</text>
</comment>
<organism evidence="1 2">
    <name type="scientific">Geomesophilobacter sediminis</name>
    <dbReference type="NCBI Taxonomy" id="2798584"/>
    <lineage>
        <taxon>Bacteria</taxon>
        <taxon>Pseudomonadati</taxon>
        <taxon>Thermodesulfobacteriota</taxon>
        <taxon>Desulfuromonadia</taxon>
        <taxon>Geobacterales</taxon>
        <taxon>Geobacteraceae</taxon>
        <taxon>Geomesophilobacter</taxon>
    </lineage>
</organism>
<dbReference type="Proteomes" id="UP000636888">
    <property type="component" value="Unassembled WGS sequence"/>
</dbReference>
<accession>A0A8J7M3Q5</accession>
<evidence type="ECO:0000313" key="2">
    <source>
        <dbReference type="Proteomes" id="UP000636888"/>
    </source>
</evidence>
<dbReference type="EMBL" id="JAEMHM010000039">
    <property type="protein sequence ID" value="MBJ6728019.1"/>
    <property type="molecule type" value="Genomic_DNA"/>
</dbReference>
<dbReference type="AlphaFoldDB" id="A0A8J7M3Q5"/>
<protein>
    <submittedName>
        <fullName evidence="1">Uncharacterized protein</fullName>
    </submittedName>
</protein>
<evidence type="ECO:0000313" key="1">
    <source>
        <dbReference type="EMBL" id="MBJ6728019.1"/>
    </source>
</evidence>
<reference evidence="1" key="1">
    <citation type="submission" date="2020-12" db="EMBL/GenBank/DDBJ databases">
        <title>Geomonas sp. Red875, isolated from river sediment.</title>
        <authorList>
            <person name="Xu Z."/>
            <person name="Zhang Z."/>
            <person name="Masuda Y."/>
            <person name="Itoh H."/>
            <person name="Senoo K."/>
        </authorList>
    </citation>
    <scope>NUCLEOTIDE SEQUENCE</scope>
    <source>
        <strain evidence="1">Red875</strain>
    </source>
</reference>